<comment type="caution">
    <text evidence="1">The sequence shown here is derived from an EMBL/GenBank/DDBJ whole genome shotgun (WGS) entry which is preliminary data.</text>
</comment>
<accession>X6NLE9</accession>
<keyword evidence="2" id="KW-1185">Reference proteome</keyword>
<dbReference type="Proteomes" id="UP000023152">
    <property type="component" value="Unassembled WGS sequence"/>
</dbReference>
<dbReference type="AlphaFoldDB" id="X6NLE9"/>
<name>X6NLE9_RETFI</name>
<gene>
    <name evidence="1" type="ORF">RFI_10931</name>
</gene>
<sequence>MSIKQLDITMIHGKFACRRPIFVVVSMIQSNIKNASTKRFQTEPVQGANEQVPFRHGEMSFHVSEQQSNVDITEEMSRFFSENKLKFEAVVLDKVDFLSFTFTFIFVGVEKLLGSCDYPLTKARGLIEQPSFQDNITLFGTIANKGTTRRKEKYMPTKLMFWLYHFLSKVPVGKCLVNLKVVEKIYSNEQNGWENTIDWPGITHVRKWSSAKISGWPESHIHIAHSVVGEAVTKPQRGQWLDFNETLELPFRMLEEDDTESLLHPIILECVNESTRKAMDRIRLPVQSLSLLGQHYLSITSDSKVQSVIECLLWFEPHRRSLLNILNFNPNMAMLEVFFFF</sequence>
<dbReference type="EMBL" id="ASPP01008017">
    <property type="protein sequence ID" value="ETO26207.1"/>
    <property type="molecule type" value="Genomic_DNA"/>
</dbReference>
<protein>
    <submittedName>
        <fullName evidence="1">Uncharacterized protein</fullName>
    </submittedName>
</protein>
<reference evidence="1 2" key="1">
    <citation type="journal article" date="2013" name="Curr. Biol.">
        <title>The Genome of the Foraminiferan Reticulomyxa filosa.</title>
        <authorList>
            <person name="Glockner G."/>
            <person name="Hulsmann N."/>
            <person name="Schleicher M."/>
            <person name="Noegel A.A."/>
            <person name="Eichinger L."/>
            <person name="Gallinger C."/>
            <person name="Pawlowski J."/>
            <person name="Sierra R."/>
            <person name="Euteneuer U."/>
            <person name="Pillet L."/>
            <person name="Moustafa A."/>
            <person name="Platzer M."/>
            <person name="Groth M."/>
            <person name="Szafranski K."/>
            <person name="Schliwa M."/>
        </authorList>
    </citation>
    <scope>NUCLEOTIDE SEQUENCE [LARGE SCALE GENOMIC DNA]</scope>
</reference>
<organism evidence="1 2">
    <name type="scientific">Reticulomyxa filosa</name>
    <dbReference type="NCBI Taxonomy" id="46433"/>
    <lineage>
        <taxon>Eukaryota</taxon>
        <taxon>Sar</taxon>
        <taxon>Rhizaria</taxon>
        <taxon>Retaria</taxon>
        <taxon>Foraminifera</taxon>
        <taxon>Monothalamids</taxon>
        <taxon>Reticulomyxidae</taxon>
        <taxon>Reticulomyxa</taxon>
    </lineage>
</organism>
<evidence type="ECO:0000313" key="1">
    <source>
        <dbReference type="EMBL" id="ETO26207.1"/>
    </source>
</evidence>
<evidence type="ECO:0000313" key="2">
    <source>
        <dbReference type="Proteomes" id="UP000023152"/>
    </source>
</evidence>
<proteinExistence type="predicted"/>